<feature type="compositionally biased region" description="Basic residues" evidence="1">
    <location>
        <begin position="1"/>
        <end position="12"/>
    </location>
</feature>
<comment type="caution">
    <text evidence="2">The sequence shown here is derived from an EMBL/GenBank/DDBJ whole genome shotgun (WGS) entry which is preliminary data.</text>
</comment>
<feature type="compositionally biased region" description="Polar residues" evidence="1">
    <location>
        <begin position="216"/>
        <end position="225"/>
    </location>
</feature>
<evidence type="ECO:0000256" key="1">
    <source>
        <dbReference type="SAM" id="MobiDB-lite"/>
    </source>
</evidence>
<accession>K0S6S5</accession>
<keyword evidence="3" id="KW-1185">Reference proteome</keyword>
<feature type="region of interest" description="Disordered" evidence="1">
    <location>
        <begin position="101"/>
        <end position="187"/>
    </location>
</feature>
<feature type="non-terminal residue" evidence="2">
    <location>
        <position position="1"/>
    </location>
</feature>
<reference evidence="2 3" key="1">
    <citation type="journal article" date="2012" name="Genome Biol.">
        <title>Genome and low-iron response of an oceanic diatom adapted to chronic iron limitation.</title>
        <authorList>
            <person name="Lommer M."/>
            <person name="Specht M."/>
            <person name="Roy A.S."/>
            <person name="Kraemer L."/>
            <person name="Andreson R."/>
            <person name="Gutowska M.A."/>
            <person name="Wolf J."/>
            <person name="Bergner S.V."/>
            <person name="Schilhabel M.B."/>
            <person name="Klostermeier U.C."/>
            <person name="Beiko R.G."/>
            <person name="Rosenstiel P."/>
            <person name="Hippler M."/>
            <person name="Laroche J."/>
        </authorList>
    </citation>
    <scope>NUCLEOTIDE SEQUENCE [LARGE SCALE GENOMIC DNA]</scope>
    <source>
        <strain evidence="2 3">CCMP1005</strain>
    </source>
</reference>
<evidence type="ECO:0000313" key="3">
    <source>
        <dbReference type="Proteomes" id="UP000266841"/>
    </source>
</evidence>
<dbReference type="EMBL" id="AGNL01019519">
    <property type="protein sequence ID" value="EJK61768.1"/>
    <property type="molecule type" value="Genomic_DNA"/>
</dbReference>
<feature type="region of interest" description="Disordered" evidence="1">
    <location>
        <begin position="1"/>
        <end position="21"/>
    </location>
</feature>
<evidence type="ECO:0000313" key="2">
    <source>
        <dbReference type="EMBL" id="EJK61768.1"/>
    </source>
</evidence>
<name>K0S6S5_THAOC</name>
<protein>
    <submittedName>
        <fullName evidence="2">Uncharacterized protein</fullName>
    </submittedName>
</protein>
<feature type="region of interest" description="Disordered" evidence="1">
    <location>
        <begin position="216"/>
        <end position="255"/>
    </location>
</feature>
<dbReference type="AlphaFoldDB" id="K0S6S5"/>
<sequence>RTRRRTAWRGRPSRSSGRRTTWPGCLERYRAAVAAENDAVDGCQDAERRSLDSLQSLEEGRVLSVSGFLNSIVDGRLEALEGMSFETFDAVPVTIDEDAATGGLGSEVAPPQTPSSSSSSGGGGLFMSPARRRAQSDDGPGTASPLPPFHAGNHIPDETSSRIFPGARLETPTPEVPNSIPSGVLEPPRRALSIRGLRSAPGPLLGELRSKIRQNVQLERSSQPSQKPPGTVPRGAPSEGLRASPSPRRGVVGIGRKVASSDPLVELFKSL</sequence>
<dbReference type="Proteomes" id="UP000266841">
    <property type="component" value="Unassembled WGS sequence"/>
</dbReference>
<organism evidence="2 3">
    <name type="scientific">Thalassiosira oceanica</name>
    <name type="common">Marine diatom</name>
    <dbReference type="NCBI Taxonomy" id="159749"/>
    <lineage>
        <taxon>Eukaryota</taxon>
        <taxon>Sar</taxon>
        <taxon>Stramenopiles</taxon>
        <taxon>Ochrophyta</taxon>
        <taxon>Bacillariophyta</taxon>
        <taxon>Coscinodiscophyceae</taxon>
        <taxon>Thalassiosirophycidae</taxon>
        <taxon>Thalassiosirales</taxon>
        <taxon>Thalassiosiraceae</taxon>
        <taxon>Thalassiosira</taxon>
    </lineage>
</organism>
<gene>
    <name evidence="2" type="ORF">THAOC_17684</name>
</gene>
<proteinExistence type="predicted"/>